<comment type="caution">
    <text evidence="4">The sequence shown here is derived from an EMBL/GenBank/DDBJ whole genome shotgun (WGS) entry which is preliminary data.</text>
</comment>
<dbReference type="InterPro" id="IPR003567">
    <property type="entry name" value="Cyt_c_biogenesis"/>
</dbReference>
<dbReference type="GO" id="GO:0016020">
    <property type="term" value="C:membrane"/>
    <property type="evidence" value="ECO:0007669"/>
    <property type="project" value="InterPro"/>
</dbReference>
<keyword evidence="3" id="KW-1133">Transmembrane helix</keyword>
<evidence type="ECO:0000256" key="1">
    <source>
        <dbReference type="ARBA" id="ARBA00009186"/>
    </source>
</evidence>
<organism evidence="4">
    <name type="scientific">marine sediment metagenome</name>
    <dbReference type="NCBI Taxonomy" id="412755"/>
    <lineage>
        <taxon>unclassified sequences</taxon>
        <taxon>metagenomes</taxon>
        <taxon>ecological metagenomes</taxon>
    </lineage>
</organism>
<dbReference type="AlphaFoldDB" id="X1ARF8"/>
<accession>X1ARF8</accession>
<keyword evidence="2" id="KW-0201">Cytochrome c-type biogenesis</keyword>
<feature type="transmembrane region" description="Helical" evidence="3">
    <location>
        <begin position="6"/>
        <end position="29"/>
    </location>
</feature>
<comment type="similarity">
    <text evidence="1">Belongs to the CcmF/CycK/Ccl1/NrfE/CcsA family.</text>
</comment>
<keyword evidence="3" id="KW-0472">Membrane</keyword>
<protein>
    <recommendedName>
        <fullName evidence="5">Cytochrome c assembly protein domain-containing protein</fullName>
    </recommendedName>
</protein>
<dbReference type="PANTHER" id="PTHR43653:SF1">
    <property type="entry name" value="CYTOCHROME C-TYPE BIOGENESIS PROTEIN CCMF"/>
    <property type="match status" value="1"/>
</dbReference>
<proteinExistence type="inferred from homology"/>
<evidence type="ECO:0000256" key="2">
    <source>
        <dbReference type="ARBA" id="ARBA00022748"/>
    </source>
</evidence>
<evidence type="ECO:0000313" key="4">
    <source>
        <dbReference type="EMBL" id="GAG85394.1"/>
    </source>
</evidence>
<feature type="non-terminal residue" evidence="4">
    <location>
        <position position="127"/>
    </location>
</feature>
<dbReference type="GO" id="GO:0017004">
    <property type="term" value="P:cytochrome complex assembly"/>
    <property type="evidence" value="ECO:0007669"/>
    <property type="project" value="UniProtKB-KW"/>
</dbReference>
<evidence type="ECO:0000256" key="3">
    <source>
        <dbReference type="SAM" id="Phobius"/>
    </source>
</evidence>
<reference evidence="4" key="1">
    <citation type="journal article" date="2014" name="Front. Microbiol.">
        <title>High frequency of phylogenetically diverse reductive dehalogenase-homologous genes in deep subseafloor sedimentary metagenomes.</title>
        <authorList>
            <person name="Kawai M."/>
            <person name="Futagami T."/>
            <person name="Toyoda A."/>
            <person name="Takaki Y."/>
            <person name="Nishi S."/>
            <person name="Hori S."/>
            <person name="Arai W."/>
            <person name="Tsubouchi T."/>
            <person name="Morono Y."/>
            <person name="Uchiyama I."/>
            <person name="Ito T."/>
            <person name="Fujiyama A."/>
            <person name="Inagaki F."/>
            <person name="Takami H."/>
        </authorList>
    </citation>
    <scope>NUCLEOTIDE SEQUENCE</scope>
    <source>
        <strain evidence="4">Expedition CK06-06</strain>
    </source>
</reference>
<feature type="transmembrane region" description="Helical" evidence="3">
    <location>
        <begin position="41"/>
        <end position="61"/>
    </location>
</feature>
<gene>
    <name evidence="4" type="ORF">S01H4_26498</name>
</gene>
<dbReference type="GO" id="GO:0015232">
    <property type="term" value="F:heme transmembrane transporter activity"/>
    <property type="evidence" value="ECO:0007669"/>
    <property type="project" value="InterPro"/>
</dbReference>
<dbReference type="EMBL" id="BART01012791">
    <property type="protein sequence ID" value="GAG85394.1"/>
    <property type="molecule type" value="Genomic_DNA"/>
</dbReference>
<dbReference type="PRINTS" id="PR01411">
    <property type="entry name" value="CCMFBIOGNSIS"/>
</dbReference>
<dbReference type="InterPro" id="IPR003568">
    <property type="entry name" value="Cyt_c_biogenesis_CcmF"/>
</dbReference>
<name>X1ARF8_9ZZZZ</name>
<feature type="transmembrane region" description="Helical" evidence="3">
    <location>
        <begin position="81"/>
        <end position="106"/>
    </location>
</feature>
<dbReference type="PANTHER" id="PTHR43653">
    <property type="entry name" value="CYTOCHROME C ASSEMBLY PROTEIN-RELATED"/>
    <property type="match status" value="1"/>
</dbReference>
<keyword evidence="3" id="KW-0812">Transmembrane</keyword>
<sequence>MIPELGHFALILALMFAALQASVPFIGSYTNNTRWMLAARLFSYGQLTFIAISFIALATSFAVNDFSVTYVASNSSRELPLIYRVCAIWGAHEGSMLLWVSLLSVWTAAVARFSRHLPDVLMARVIS</sequence>
<evidence type="ECO:0008006" key="5">
    <source>
        <dbReference type="Google" id="ProtNLM"/>
    </source>
</evidence>